<dbReference type="AlphaFoldDB" id="A0AAQ3SK97"/>
<evidence type="ECO:0000313" key="2">
    <source>
        <dbReference type="EMBL" id="WVZ52890.1"/>
    </source>
</evidence>
<dbReference type="Proteomes" id="UP001341281">
    <property type="component" value="Chromosome 01"/>
</dbReference>
<proteinExistence type="predicted"/>
<name>A0AAQ3SK97_PASNO</name>
<sequence>MGPPRAQAGSVAMRLAGQAAPPPQAVDRRGTVRPPPPVDASPALQSMECGTNITVQNSVPIFTPSYVTNYVFIGQQPARAAHGLAGSETSIDSIISYV</sequence>
<accession>A0AAQ3SK97</accession>
<dbReference type="EMBL" id="CP144745">
    <property type="protein sequence ID" value="WVZ52891.1"/>
    <property type="molecule type" value="Genomic_DNA"/>
</dbReference>
<protein>
    <submittedName>
        <fullName evidence="2">Uncharacterized protein</fullName>
    </submittedName>
</protein>
<dbReference type="EMBL" id="CP144745">
    <property type="protein sequence ID" value="WVZ52890.1"/>
    <property type="molecule type" value="Genomic_DNA"/>
</dbReference>
<evidence type="ECO:0000313" key="3">
    <source>
        <dbReference type="Proteomes" id="UP001341281"/>
    </source>
</evidence>
<keyword evidence="3" id="KW-1185">Reference proteome</keyword>
<gene>
    <name evidence="2" type="ORF">U9M48_003896</name>
</gene>
<organism evidence="2 3">
    <name type="scientific">Paspalum notatum var. saurae</name>
    <dbReference type="NCBI Taxonomy" id="547442"/>
    <lineage>
        <taxon>Eukaryota</taxon>
        <taxon>Viridiplantae</taxon>
        <taxon>Streptophyta</taxon>
        <taxon>Embryophyta</taxon>
        <taxon>Tracheophyta</taxon>
        <taxon>Spermatophyta</taxon>
        <taxon>Magnoliopsida</taxon>
        <taxon>Liliopsida</taxon>
        <taxon>Poales</taxon>
        <taxon>Poaceae</taxon>
        <taxon>PACMAD clade</taxon>
        <taxon>Panicoideae</taxon>
        <taxon>Andropogonodae</taxon>
        <taxon>Paspaleae</taxon>
        <taxon>Paspalinae</taxon>
        <taxon>Paspalum</taxon>
    </lineage>
</organism>
<evidence type="ECO:0000256" key="1">
    <source>
        <dbReference type="SAM" id="MobiDB-lite"/>
    </source>
</evidence>
<reference evidence="2 3" key="1">
    <citation type="submission" date="2024-02" db="EMBL/GenBank/DDBJ databases">
        <title>High-quality chromosome-scale genome assembly of Pensacola bahiagrass (Paspalum notatum Flugge var. saurae).</title>
        <authorList>
            <person name="Vega J.M."/>
            <person name="Podio M."/>
            <person name="Orjuela J."/>
            <person name="Siena L.A."/>
            <person name="Pessino S.C."/>
            <person name="Combes M.C."/>
            <person name="Mariac C."/>
            <person name="Albertini E."/>
            <person name="Pupilli F."/>
            <person name="Ortiz J.P.A."/>
            <person name="Leblanc O."/>
        </authorList>
    </citation>
    <scope>NUCLEOTIDE SEQUENCE [LARGE SCALE GENOMIC DNA]</scope>
    <source>
        <strain evidence="2">R1</strain>
        <tissue evidence="2">Leaf</tissue>
    </source>
</reference>
<feature type="region of interest" description="Disordered" evidence="1">
    <location>
        <begin position="1"/>
        <end position="43"/>
    </location>
</feature>